<dbReference type="EMBL" id="JBHRTI010000003">
    <property type="protein sequence ID" value="MFC3147402.1"/>
    <property type="molecule type" value="Genomic_DNA"/>
</dbReference>
<keyword evidence="1" id="KW-0056">Arginine metabolism</keyword>
<dbReference type="RefSeq" id="WP_377302380.1">
    <property type="nucleotide sequence ID" value="NZ_CP180191.1"/>
</dbReference>
<dbReference type="PANTHER" id="PTHR30420">
    <property type="entry name" value="N-SUCCINYLARGININE DIHYDROLASE"/>
    <property type="match status" value="1"/>
</dbReference>
<dbReference type="PANTHER" id="PTHR30420:SF1">
    <property type="entry name" value="ARGININE N-SUCCINYLTRANSFERASE"/>
    <property type="match status" value="1"/>
</dbReference>
<dbReference type="EC" id="2.3.1.109" evidence="4"/>
<organism evidence="4 5">
    <name type="scientific">Piscinibacterium candidicorallinum</name>
    <dbReference type="NCBI Taxonomy" id="1793872"/>
    <lineage>
        <taxon>Bacteria</taxon>
        <taxon>Pseudomonadati</taxon>
        <taxon>Pseudomonadota</taxon>
        <taxon>Betaproteobacteria</taxon>
        <taxon>Burkholderiales</taxon>
        <taxon>Piscinibacterium</taxon>
    </lineage>
</organism>
<accession>A0ABV7H7U6</accession>
<protein>
    <submittedName>
        <fullName evidence="4">Arginine N-succinyltransferase</fullName>
        <ecNumber evidence="4">2.3.1.109</ecNumber>
    </submittedName>
</protein>
<dbReference type="GO" id="GO:0008791">
    <property type="term" value="F:arginine N-succinyltransferase activity"/>
    <property type="evidence" value="ECO:0007669"/>
    <property type="project" value="UniProtKB-EC"/>
</dbReference>
<gene>
    <name evidence="4" type="ORF">ACFOEN_07090</name>
</gene>
<evidence type="ECO:0000256" key="2">
    <source>
        <dbReference type="ARBA" id="ARBA00022679"/>
    </source>
</evidence>
<evidence type="ECO:0000313" key="4">
    <source>
        <dbReference type="EMBL" id="MFC3147402.1"/>
    </source>
</evidence>
<keyword evidence="5" id="KW-1185">Reference proteome</keyword>
<proteinExistence type="predicted"/>
<dbReference type="SUPFAM" id="SSF55729">
    <property type="entry name" value="Acyl-CoA N-acyltransferases (Nat)"/>
    <property type="match status" value="1"/>
</dbReference>
<keyword evidence="3 4" id="KW-0012">Acyltransferase</keyword>
<dbReference type="Pfam" id="PF04958">
    <property type="entry name" value="AstA"/>
    <property type="match status" value="1"/>
</dbReference>
<sequence length="349" mass="38579">MSTSPSTYVLRPSRLSDLPHIERIARAAAIGVTSLPEDTDRLLEKVRRSIHSFDSDVDAPTEETYFFVLEEISSGHVAGVSGITASAGFHDRFYSYRNEIVVHTSRSLDLSNRIHVLHLCHDLSGYSLLTSFYIEPHLESSPWPQLLSRARLLYMAEHPERFADRVAAESPGLCDDAGHCPFWDAVGRRFFNMDYAQAERIAGGRSKSFIAELMPQAPIYVTLLPEQARLAIGQLHPSAELPFSILMDEGFDENTYVDLFDGGPTVHARLDTLRTPRGSRRMPVRFGQPAGELFIALNTATSNPRSSIVRGQIRDGVFLIGAQDGGLLEIVEGDELRIASLNATPTGGE</sequence>
<reference evidence="5" key="1">
    <citation type="journal article" date="2019" name="Int. J. Syst. Evol. Microbiol.">
        <title>The Global Catalogue of Microorganisms (GCM) 10K type strain sequencing project: providing services to taxonomists for standard genome sequencing and annotation.</title>
        <authorList>
            <consortium name="The Broad Institute Genomics Platform"/>
            <consortium name="The Broad Institute Genome Sequencing Center for Infectious Disease"/>
            <person name="Wu L."/>
            <person name="Ma J."/>
        </authorList>
    </citation>
    <scope>NUCLEOTIDE SEQUENCE [LARGE SCALE GENOMIC DNA]</scope>
    <source>
        <strain evidence="5">KCTC 52168</strain>
    </source>
</reference>
<evidence type="ECO:0000256" key="1">
    <source>
        <dbReference type="ARBA" id="ARBA00022503"/>
    </source>
</evidence>
<dbReference type="Proteomes" id="UP001595556">
    <property type="component" value="Unassembled WGS sequence"/>
</dbReference>
<dbReference type="NCBIfam" id="TIGR03243">
    <property type="entry name" value="arg_catab_AOST"/>
    <property type="match status" value="1"/>
</dbReference>
<name>A0ABV7H7U6_9BURK</name>
<dbReference type="InterPro" id="IPR016181">
    <property type="entry name" value="Acyl_CoA_acyltransferase"/>
</dbReference>
<keyword evidence="2 4" id="KW-0808">Transferase</keyword>
<evidence type="ECO:0000256" key="3">
    <source>
        <dbReference type="ARBA" id="ARBA00023315"/>
    </source>
</evidence>
<evidence type="ECO:0000313" key="5">
    <source>
        <dbReference type="Proteomes" id="UP001595556"/>
    </source>
</evidence>
<comment type="caution">
    <text evidence="4">The sequence shown here is derived from an EMBL/GenBank/DDBJ whole genome shotgun (WGS) entry which is preliminary data.</text>
</comment>
<dbReference type="InterPro" id="IPR007041">
    <property type="entry name" value="Arg_succinylTrfase_AstA/AruG"/>
</dbReference>